<evidence type="ECO:0008006" key="3">
    <source>
        <dbReference type="Google" id="ProtNLM"/>
    </source>
</evidence>
<protein>
    <recommendedName>
        <fullName evidence="3">FCD domain-containing protein</fullName>
    </recommendedName>
</protein>
<evidence type="ECO:0000313" key="1">
    <source>
        <dbReference type="EMBL" id="MEQ2564443.1"/>
    </source>
</evidence>
<dbReference type="EMBL" id="JBBMFJ010000044">
    <property type="protein sequence ID" value="MEQ2564443.1"/>
    <property type="molecule type" value="Genomic_DNA"/>
</dbReference>
<name>A0ABV1HR42_9FIRM</name>
<accession>A0ABV1HR42</accession>
<dbReference type="RefSeq" id="WP_349230436.1">
    <property type="nucleotide sequence ID" value="NZ_JBBMFJ010000044.1"/>
</dbReference>
<organism evidence="1 2">
    <name type="scientific">Ventrimonas faecis</name>
    <dbReference type="NCBI Taxonomy" id="3133170"/>
    <lineage>
        <taxon>Bacteria</taxon>
        <taxon>Bacillati</taxon>
        <taxon>Bacillota</taxon>
        <taxon>Clostridia</taxon>
        <taxon>Lachnospirales</taxon>
        <taxon>Lachnospiraceae</taxon>
        <taxon>Ventrimonas</taxon>
    </lineage>
</organism>
<comment type="caution">
    <text evidence="1">The sequence shown here is derived from an EMBL/GenBank/DDBJ whole genome shotgun (WGS) entry which is preliminary data.</text>
</comment>
<reference evidence="1 2" key="1">
    <citation type="submission" date="2024-03" db="EMBL/GenBank/DDBJ databases">
        <title>Human intestinal bacterial collection.</title>
        <authorList>
            <person name="Pauvert C."/>
            <person name="Hitch T.C.A."/>
            <person name="Clavel T."/>
        </authorList>
    </citation>
    <scope>NUCLEOTIDE SEQUENCE [LARGE SCALE GENOMIC DNA]</scope>
    <source>
        <strain evidence="1 2">CLA-AP-H27</strain>
    </source>
</reference>
<dbReference type="Proteomes" id="UP001437460">
    <property type="component" value="Unassembled WGS sequence"/>
</dbReference>
<sequence>MRLKKAWEDLNYGNIVMGYNMAVDSDQVIKRQYLIHEKLLSACKTGTTAQVEQAIADHYLGGVEKLIQKVDKKHEK</sequence>
<proteinExistence type="predicted"/>
<evidence type="ECO:0000313" key="2">
    <source>
        <dbReference type="Proteomes" id="UP001437460"/>
    </source>
</evidence>
<gene>
    <name evidence="1" type="ORF">WMO41_14945</name>
</gene>
<keyword evidence="2" id="KW-1185">Reference proteome</keyword>